<protein>
    <submittedName>
        <fullName evidence="1">Uncharacterized protein</fullName>
    </submittedName>
</protein>
<reference evidence="1 2" key="1">
    <citation type="journal article" date="2018" name="Front. Plant Sci.">
        <title>Red Clover (Trifolium pratense) and Zigzag Clover (T. medium) - A Picture of Genomic Similarities and Differences.</title>
        <authorList>
            <person name="Dluhosova J."/>
            <person name="Istvanek J."/>
            <person name="Nedelnik J."/>
            <person name="Repkova J."/>
        </authorList>
    </citation>
    <scope>NUCLEOTIDE SEQUENCE [LARGE SCALE GENOMIC DNA]</scope>
    <source>
        <strain evidence="2">cv. 10/8</strain>
        <tissue evidence="1">Leaf</tissue>
    </source>
</reference>
<organism evidence="1 2">
    <name type="scientific">Trifolium medium</name>
    <dbReference type="NCBI Taxonomy" id="97028"/>
    <lineage>
        <taxon>Eukaryota</taxon>
        <taxon>Viridiplantae</taxon>
        <taxon>Streptophyta</taxon>
        <taxon>Embryophyta</taxon>
        <taxon>Tracheophyta</taxon>
        <taxon>Spermatophyta</taxon>
        <taxon>Magnoliopsida</taxon>
        <taxon>eudicotyledons</taxon>
        <taxon>Gunneridae</taxon>
        <taxon>Pentapetalae</taxon>
        <taxon>rosids</taxon>
        <taxon>fabids</taxon>
        <taxon>Fabales</taxon>
        <taxon>Fabaceae</taxon>
        <taxon>Papilionoideae</taxon>
        <taxon>50 kb inversion clade</taxon>
        <taxon>NPAAA clade</taxon>
        <taxon>Hologalegina</taxon>
        <taxon>IRL clade</taxon>
        <taxon>Trifolieae</taxon>
        <taxon>Trifolium</taxon>
    </lineage>
</organism>
<dbReference type="AlphaFoldDB" id="A0A392QQR2"/>
<sequence length="34" mass="3807">MSPPTAPSRTLVPDDLFTEFLSLLPVKSVLRFKC</sequence>
<comment type="caution">
    <text evidence="1">The sequence shown here is derived from an EMBL/GenBank/DDBJ whole genome shotgun (WGS) entry which is preliminary data.</text>
</comment>
<name>A0A392QQR2_9FABA</name>
<dbReference type="EMBL" id="LXQA010155000">
    <property type="protein sequence ID" value="MCI26723.1"/>
    <property type="molecule type" value="Genomic_DNA"/>
</dbReference>
<evidence type="ECO:0000313" key="1">
    <source>
        <dbReference type="EMBL" id="MCI26723.1"/>
    </source>
</evidence>
<feature type="non-terminal residue" evidence="1">
    <location>
        <position position="34"/>
    </location>
</feature>
<proteinExistence type="predicted"/>
<evidence type="ECO:0000313" key="2">
    <source>
        <dbReference type="Proteomes" id="UP000265520"/>
    </source>
</evidence>
<dbReference type="Proteomes" id="UP000265520">
    <property type="component" value="Unassembled WGS sequence"/>
</dbReference>
<keyword evidence="2" id="KW-1185">Reference proteome</keyword>
<accession>A0A392QQR2</accession>